<evidence type="ECO:0000256" key="5">
    <source>
        <dbReference type="ARBA" id="ARBA00023136"/>
    </source>
</evidence>
<dbReference type="EMBL" id="JABFUD020000017">
    <property type="protein sequence ID" value="KAI5067236.1"/>
    <property type="molecule type" value="Genomic_DNA"/>
</dbReference>
<dbReference type="Proteomes" id="UP000886520">
    <property type="component" value="Chromosome 17"/>
</dbReference>
<evidence type="ECO:0000256" key="2">
    <source>
        <dbReference type="ARBA" id="ARBA00022448"/>
    </source>
</evidence>
<dbReference type="PANTHER" id="PTHR24089">
    <property type="entry name" value="SOLUTE CARRIER FAMILY 25"/>
    <property type="match status" value="1"/>
</dbReference>
<accession>A0A9D4UG08</accession>
<gene>
    <name evidence="8" type="ORF">GOP47_0017764</name>
</gene>
<evidence type="ECO:0000313" key="9">
    <source>
        <dbReference type="Proteomes" id="UP000886520"/>
    </source>
</evidence>
<protein>
    <submittedName>
        <fullName evidence="8">Uncharacterized protein</fullName>
    </submittedName>
</protein>
<evidence type="ECO:0000313" key="8">
    <source>
        <dbReference type="EMBL" id="KAI5067236.1"/>
    </source>
</evidence>
<evidence type="ECO:0000256" key="6">
    <source>
        <dbReference type="PROSITE-ProRule" id="PRU00282"/>
    </source>
</evidence>
<organism evidence="8 9">
    <name type="scientific">Adiantum capillus-veneris</name>
    <name type="common">Maidenhair fern</name>
    <dbReference type="NCBI Taxonomy" id="13818"/>
    <lineage>
        <taxon>Eukaryota</taxon>
        <taxon>Viridiplantae</taxon>
        <taxon>Streptophyta</taxon>
        <taxon>Embryophyta</taxon>
        <taxon>Tracheophyta</taxon>
        <taxon>Polypodiopsida</taxon>
        <taxon>Polypodiidae</taxon>
        <taxon>Polypodiales</taxon>
        <taxon>Pteridineae</taxon>
        <taxon>Pteridaceae</taxon>
        <taxon>Vittarioideae</taxon>
        <taxon>Adiantum</taxon>
    </lineage>
</organism>
<evidence type="ECO:0000256" key="7">
    <source>
        <dbReference type="RuleBase" id="RU000488"/>
    </source>
</evidence>
<name>A0A9D4UG08_ADICA</name>
<reference evidence="8" key="1">
    <citation type="submission" date="2021-01" db="EMBL/GenBank/DDBJ databases">
        <title>Adiantum capillus-veneris genome.</title>
        <authorList>
            <person name="Fang Y."/>
            <person name="Liao Q."/>
        </authorList>
    </citation>
    <scope>NUCLEOTIDE SEQUENCE</scope>
    <source>
        <strain evidence="8">H3</strain>
        <tissue evidence="8">Leaf</tissue>
    </source>
</reference>
<sequence length="284" mass="30776">MQPHLKAGAGPPTLRREVYRIASEEGLAAFWKGNAVTILHRIPYSTTSFYAYQHYKEALTAAAATYVNYGADPGTAGEMGINFFAGAGAGMTASSLAYPLDLVRTRLSAQTHVRYYRGIGHALHTIARDEGLRGFYKGLGPSLLTVAPAAAINFAVYGSLKSAWTNYNMSSTAQHQTTATASTVPWSSLVFGSIAGTVSSTATFPLDLLRRRKQLEGAPGRPVTSTSHLGLWATFREIARTEGYRGLFRGIGPDYLKVVPTTGIMFTTFEFVRARLQHRSSKQA</sequence>
<keyword evidence="9" id="KW-1185">Reference proteome</keyword>
<keyword evidence="5 6" id="KW-0472">Membrane</keyword>
<dbReference type="SUPFAM" id="SSF103506">
    <property type="entry name" value="Mitochondrial carrier"/>
    <property type="match status" value="1"/>
</dbReference>
<comment type="similarity">
    <text evidence="7">Belongs to the mitochondrial carrier (TC 2.A.29) family.</text>
</comment>
<feature type="repeat" description="Solcar" evidence="6">
    <location>
        <begin position="183"/>
        <end position="275"/>
    </location>
</feature>
<feature type="repeat" description="Solcar" evidence="6">
    <location>
        <begin position="1"/>
        <end position="58"/>
    </location>
</feature>
<evidence type="ECO:0000256" key="3">
    <source>
        <dbReference type="ARBA" id="ARBA00022692"/>
    </source>
</evidence>
<keyword evidence="2 7" id="KW-0813">Transport</keyword>
<dbReference type="InterPro" id="IPR002067">
    <property type="entry name" value="MCP"/>
</dbReference>
<evidence type="ECO:0000256" key="4">
    <source>
        <dbReference type="ARBA" id="ARBA00022737"/>
    </source>
</evidence>
<dbReference type="Pfam" id="PF00153">
    <property type="entry name" value="Mito_carr"/>
    <property type="match status" value="3"/>
</dbReference>
<dbReference type="PRINTS" id="PR00926">
    <property type="entry name" value="MITOCARRIER"/>
</dbReference>
<dbReference type="Gene3D" id="1.50.40.10">
    <property type="entry name" value="Mitochondrial carrier domain"/>
    <property type="match status" value="1"/>
</dbReference>
<dbReference type="InterPro" id="IPR018108">
    <property type="entry name" value="MCP_transmembrane"/>
</dbReference>
<dbReference type="GO" id="GO:0016020">
    <property type="term" value="C:membrane"/>
    <property type="evidence" value="ECO:0007669"/>
    <property type="project" value="UniProtKB-SubCell"/>
</dbReference>
<dbReference type="PROSITE" id="PS50920">
    <property type="entry name" value="SOLCAR"/>
    <property type="match status" value="3"/>
</dbReference>
<dbReference type="AlphaFoldDB" id="A0A9D4UG08"/>
<comment type="subcellular location">
    <subcellularLocation>
        <location evidence="1">Membrane</location>
        <topology evidence="1">Multi-pass membrane protein</topology>
    </subcellularLocation>
</comment>
<comment type="caution">
    <text evidence="8">The sequence shown here is derived from an EMBL/GenBank/DDBJ whole genome shotgun (WGS) entry which is preliminary data.</text>
</comment>
<dbReference type="OrthoDB" id="270584at2759"/>
<keyword evidence="4" id="KW-0677">Repeat</keyword>
<dbReference type="GO" id="GO:0055085">
    <property type="term" value="P:transmembrane transport"/>
    <property type="evidence" value="ECO:0007669"/>
    <property type="project" value="InterPro"/>
</dbReference>
<dbReference type="InterPro" id="IPR023395">
    <property type="entry name" value="MCP_dom_sf"/>
</dbReference>
<keyword evidence="3 6" id="KW-0812">Transmembrane</keyword>
<evidence type="ECO:0000256" key="1">
    <source>
        <dbReference type="ARBA" id="ARBA00004141"/>
    </source>
</evidence>
<proteinExistence type="inferred from homology"/>
<feature type="repeat" description="Solcar" evidence="6">
    <location>
        <begin position="77"/>
        <end position="163"/>
    </location>
</feature>